<evidence type="ECO:0000256" key="1">
    <source>
        <dbReference type="SAM" id="MobiDB-lite"/>
    </source>
</evidence>
<feature type="non-terminal residue" evidence="2">
    <location>
        <position position="1"/>
    </location>
</feature>
<accession>A0A1Y5ILC3</accession>
<dbReference type="PANTHER" id="PTHR13503:SF3">
    <property type="entry name" value="NEGATIVE ELONGATION FACTOR B"/>
    <property type="match status" value="1"/>
</dbReference>
<feature type="region of interest" description="Disordered" evidence="1">
    <location>
        <begin position="210"/>
        <end position="236"/>
    </location>
</feature>
<dbReference type="EMBL" id="KZ155776">
    <property type="protein sequence ID" value="OUS47882.1"/>
    <property type="molecule type" value="Genomic_DNA"/>
</dbReference>
<dbReference type="GO" id="GO:0005634">
    <property type="term" value="C:nucleus"/>
    <property type="evidence" value="ECO:0007669"/>
    <property type="project" value="InterPro"/>
</dbReference>
<feature type="region of interest" description="Disordered" evidence="1">
    <location>
        <begin position="720"/>
        <end position="742"/>
    </location>
</feature>
<reference evidence="2" key="1">
    <citation type="submission" date="2017-04" db="EMBL/GenBank/DDBJ databases">
        <title>Population genomics of picophytoplankton unveils novel chromosome hypervariability.</title>
        <authorList>
            <consortium name="DOE Joint Genome Institute"/>
            <person name="Blanc-Mathieu R."/>
            <person name="Krasovec M."/>
            <person name="Hebrard M."/>
            <person name="Yau S."/>
            <person name="Desgranges E."/>
            <person name="Martin J."/>
            <person name="Schackwitz W."/>
            <person name="Kuo A."/>
            <person name="Salin G."/>
            <person name="Donnadieu C."/>
            <person name="Desdevises Y."/>
            <person name="Sanchez-Ferandin S."/>
            <person name="Moreau H."/>
            <person name="Rivals E."/>
            <person name="Grigoriev I.V."/>
            <person name="Grimsley N."/>
            <person name="Eyre-Walker A."/>
            <person name="Piganeau G."/>
        </authorList>
    </citation>
    <scope>NUCLEOTIDE SEQUENCE [LARGE SCALE GENOMIC DNA]</scope>
    <source>
        <strain evidence="2">RCC 1115</strain>
    </source>
</reference>
<feature type="region of interest" description="Disordered" evidence="1">
    <location>
        <begin position="359"/>
        <end position="382"/>
    </location>
</feature>
<dbReference type="PANTHER" id="PTHR13503">
    <property type="entry name" value="NEGATIVE ELONGATION FACTOR COMPLEX MEMBER B"/>
    <property type="match status" value="1"/>
</dbReference>
<sequence>MASLPNDPRPATPDTEDVRPAPAVVDREGAPRYLIGGEGGDFIAATLSRATDVQASMERVRALGALSDRDAEPVLGLLSALGIRRGEAYREMLERATKELIRRVETLPQGTLLSLLDASFPYIGIEELKAVPLAVFAHMSPVPSSYLKQVSRDLVIFRQLPVEVQRQCWALDWQLLRRHASPSMMAYGEETATIEAMINQNIELTPLRADEDWSPSEEGAKKKGDASGTMNRQKIRKESESVQRLMRIIGKTPRLYIEIVRLCRAHFANSGDDAACSLRSQLLMAFHDAGEMEMCSMDKCHRLAWLMDTCIRDRYLDGRRLKEMGTILETAVEKANKMGGRKPPKPQGPTRFRLVGLGAAPKKDGNESDDGGSISRVHDAHEKDEKFEQVPGDMGMILADPPVLHLLLHETVRTLEGVIEAERVPAKERRLDDLTKFICLALTSQACLMEKVNYIPATPKEICVKFFPLLGDLMLSVMLRESDDGIESEEGPTNDMNAEMREKFKALMIWSPCVRKIMLTYALICLQRKNIRTATEVLELAVEVLTDEMIAYEGAFATTLAESIAKLFSSKEITTKDAIWKHAVDGLLIRAASTSLEAHSEVLRLLLQASDDLSAESLAHALETTLKNSKASRKRRRKRAKKIVYEYDPIDEKAKTTYGSSHNFAEVELTQPPRDTSTLQPFTANVDGIRAAYQLFAAKGKLNEGNAPVLFDYINKRNKRDGKDVGNTGTADGETYFDDDGEDGGSLLEFGLSRDVKSPSVIRDSPLMSPR</sequence>
<protein>
    <submittedName>
        <fullName evidence="2">Cofactor of BRCA1-domain-containing protein</fullName>
    </submittedName>
</protein>
<gene>
    <name evidence="2" type="ORF">BE221DRAFT_20131</name>
</gene>
<dbReference type="Proteomes" id="UP000195557">
    <property type="component" value="Unassembled WGS sequence"/>
</dbReference>
<dbReference type="InterPro" id="IPR010405">
    <property type="entry name" value="COBRA1"/>
</dbReference>
<dbReference type="Pfam" id="PF06209">
    <property type="entry name" value="COBRA1"/>
    <property type="match status" value="3"/>
</dbReference>
<dbReference type="eggNOG" id="ENOG502QTMJ">
    <property type="taxonomic scope" value="Eukaryota"/>
</dbReference>
<feature type="region of interest" description="Disordered" evidence="1">
    <location>
        <begin position="1"/>
        <end position="23"/>
    </location>
</feature>
<dbReference type="AlphaFoldDB" id="A0A1Y5ILC3"/>
<dbReference type="GO" id="GO:0045892">
    <property type="term" value="P:negative regulation of DNA-templated transcription"/>
    <property type="evidence" value="ECO:0007669"/>
    <property type="project" value="InterPro"/>
</dbReference>
<name>A0A1Y5ILC3_OSTTA</name>
<proteinExistence type="predicted"/>
<evidence type="ECO:0000313" key="2">
    <source>
        <dbReference type="EMBL" id="OUS47882.1"/>
    </source>
</evidence>
<organism evidence="2">
    <name type="scientific">Ostreococcus tauri</name>
    <name type="common">Marine green alga</name>
    <dbReference type="NCBI Taxonomy" id="70448"/>
    <lineage>
        <taxon>Eukaryota</taxon>
        <taxon>Viridiplantae</taxon>
        <taxon>Chlorophyta</taxon>
        <taxon>Mamiellophyceae</taxon>
        <taxon>Mamiellales</taxon>
        <taxon>Bathycoccaceae</taxon>
        <taxon>Ostreococcus</taxon>
    </lineage>
</organism>